<evidence type="ECO:0000256" key="7">
    <source>
        <dbReference type="SAM" id="Phobius"/>
    </source>
</evidence>
<feature type="transmembrane region" description="Helical" evidence="7">
    <location>
        <begin position="128"/>
        <end position="150"/>
    </location>
</feature>
<feature type="compositionally biased region" description="Basic and acidic residues" evidence="6">
    <location>
        <begin position="11"/>
        <end position="20"/>
    </location>
</feature>
<feature type="transmembrane region" description="Helical" evidence="7">
    <location>
        <begin position="67"/>
        <end position="87"/>
    </location>
</feature>
<feature type="transmembrane region" description="Helical" evidence="7">
    <location>
        <begin position="187"/>
        <end position="207"/>
    </location>
</feature>
<dbReference type="PANTHER" id="PTHR30250:SF26">
    <property type="entry name" value="PSMA PROTEIN"/>
    <property type="match status" value="1"/>
</dbReference>
<dbReference type="RefSeq" id="WP_156691818.1">
    <property type="nucleotide sequence ID" value="NZ_CP034279.1"/>
</dbReference>
<evidence type="ECO:0000313" key="8">
    <source>
        <dbReference type="EMBL" id="QGV78002.1"/>
    </source>
</evidence>
<feature type="transmembrane region" description="Helical" evidence="7">
    <location>
        <begin position="29"/>
        <end position="47"/>
    </location>
</feature>
<feature type="transmembrane region" description="Helical" evidence="7">
    <location>
        <begin position="271"/>
        <end position="288"/>
    </location>
</feature>
<dbReference type="GO" id="GO:0005886">
    <property type="term" value="C:plasma membrane"/>
    <property type="evidence" value="ECO:0007669"/>
    <property type="project" value="UniProtKB-SubCell"/>
</dbReference>
<dbReference type="OrthoDB" id="3290296at2"/>
<evidence type="ECO:0000256" key="4">
    <source>
        <dbReference type="ARBA" id="ARBA00022989"/>
    </source>
</evidence>
<keyword evidence="3 7" id="KW-0812">Transmembrane</keyword>
<keyword evidence="2" id="KW-1003">Cell membrane</keyword>
<evidence type="ECO:0000256" key="3">
    <source>
        <dbReference type="ARBA" id="ARBA00022692"/>
    </source>
</evidence>
<feature type="transmembrane region" description="Helical" evidence="7">
    <location>
        <begin position="444"/>
        <end position="462"/>
    </location>
</feature>
<dbReference type="AlphaFoldDB" id="A0A6I6FD40"/>
<feature type="transmembrane region" description="Helical" evidence="7">
    <location>
        <begin position="99"/>
        <end position="122"/>
    </location>
</feature>
<feature type="transmembrane region" description="Helical" evidence="7">
    <location>
        <begin position="420"/>
        <end position="438"/>
    </location>
</feature>
<evidence type="ECO:0000256" key="1">
    <source>
        <dbReference type="ARBA" id="ARBA00004651"/>
    </source>
</evidence>
<comment type="subcellular location">
    <subcellularLocation>
        <location evidence="1">Cell membrane</location>
        <topology evidence="1">Multi-pass membrane protein</topology>
    </subcellularLocation>
</comment>
<keyword evidence="5 7" id="KW-0472">Membrane</keyword>
<feature type="transmembrane region" description="Helical" evidence="7">
    <location>
        <begin position="228"/>
        <end position="251"/>
    </location>
</feature>
<name>A0A6I6FD40_9ACTN</name>
<evidence type="ECO:0000256" key="5">
    <source>
        <dbReference type="ARBA" id="ARBA00023136"/>
    </source>
</evidence>
<evidence type="ECO:0000256" key="2">
    <source>
        <dbReference type="ARBA" id="ARBA00022475"/>
    </source>
</evidence>
<dbReference type="PANTHER" id="PTHR30250">
    <property type="entry name" value="PST FAMILY PREDICTED COLANIC ACID TRANSPORTER"/>
    <property type="match status" value="1"/>
</dbReference>
<keyword evidence="4 7" id="KW-1133">Transmembrane helix</keyword>
<dbReference type="Proteomes" id="UP000422572">
    <property type="component" value="Chromosome"/>
</dbReference>
<accession>A0A6I6FD40</accession>
<feature type="transmembrane region" description="Helical" evidence="7">
    <location>
        <begin position="393"/>
        <end position="413"/>
    </location>
</feature>
<feature type="transmembrane region" description="Helical" evidence="7">
    <location>
        <begin position="370"/>
        <end position="387"/>
    </location>
</feature>
<reference evidence="8 9" key="1">
    <citation type="submission" date="2018-12" db="EMBL/GenBank/DDBJ databases">
        <title>Complete genome sequence of Streptomyces ficellus NRRL8067, the producer of ficellomycin, feldamycin and nojirimycin.</title>
        <authorList>
            <person name="Zhang H."/>
            <person name="Yue R."/>
            <person name="Liu Y."/>
            <person name="Li M."/>
            <person name="Mu H."/>
            <person name="Zhang J."/>
        </authorList>
    </citation>
    <scope>NUCLEOTIDE SEQUENCE [LARGE SCALE GENOMIC DNA]</scope>
    <source>
        <strain evidence="8 9">NRRL 8067</strain>
    </source>
</reference>
<dbReference type="KEGG" id="sfic:EIZ62_06855"/>
<feature type="transmembrane region" description="Helical" evidence="7">
    <location>
        <begin position="159"/>
        <end position="181"/>
    </location>
</feature>
<proteinExistence type="predicted"/>
<evidence type="ECO:0000256" key="6">
    <source>
        <dbReference type="SAM" id="MobiDB-lite"/>
    </source>
</evidence>
<feature type="region of interest" description="Disordered" evidence="6">
    <location>
        <begin position="1"/>
        <end position="20"/>
    </location>
</feature>
<keyword evidence="9" id="KW-1185">Reference proteome</keyword>
<protein>
    <submittedName>
        <fullName evidence="8">Lipopolysaccharide biosynthesis protein</fullName>
    </submittedName>
</protein>
<dbReference type="EMBL" id="CP034279">
    <property type="protein sequence ID" value="QGV78002.1"/>
    <property type="molecule type" value="Genomic_DNA"/>
</dbReference>
<sequence length="792" mass="83359">MSTAGRTALTRPDRPAHPDETRAVHGARWIAVASLAVGVLNYGYALLLTRLLDVQAYAVFAAGQGLVLSVATVALVSIPWVLAQALARARTDTERAEAVRFATVAATLGALVTAAAVAAVASRFASPATVLVLAAGTFLIFVTTVTVGWLQGTERMRTLACVTTGEAVLKVAVGLLLVSVLGLSDTGALAALGIAVLPFLLWWPRGLGTGGQRPRFAVRAYGDLWRRAGKIAALQGLVALLSTIDVVVITVLPTDRAAAASYQASVMVGRIPLFLAGAIAMAFLPALARRSAGTPLAASAVRMYLTVALPFTVVCATAPQAVLTTVFPAGYAMMSTLLVFTAISGLAVGALTLAATFCQAVDDFGCLRQQLLGLAVYVAALVVGWRAGGVVGLAGGVAVGTLVATVLLVGRLIRRQGFGALVRPSLVAPLLLTALFLALRGTPVLWTVAATAVGAYGTVRFLRHRSPAEPSRPSLLAGRPPSAPAGAETVRLLTDAVWHGLARRADDQLLRRALVLAQRNRVAGRLARRYPDRLAGPLADADRANDRLRANLAAATGLLTAAGVPAVVIRADADGGHGRDDFDLVVPEDRWSAADRALTGWYRHRSRYWLERSTKVLLEPVDGGPAAHLHRTVSWYGVPVIPTGDLFARAVPHHGDGDRDGGRRLVPDPADQLRIRLAHALFRNQTLDLSDLLAIRPLLTPGVTARAQRAAEREGWPLALRAALTAATDAIERLDRGQTVRLPLPLPVPLSLRAGLEHAGGLLRSGRRGPAARELALRVPLVLAKKLRRADL</sequence>
<feature type="transmembrane region" description="Helical" evidence="7">
    <location>
        <begin position="300"/>
        <end position="319"/>
    </location>
</feature>
<gene>
    <name evidence="8" type="ORF">EIZ62_06855</name>
</gene>
<organism evidence="8 9">
    <name type="scientific">Streptomyces ficellus</name>
    <dbReference type="NCBI Taxonomy" id="1977088"/>
    <lineage>
        <taxon>Bacteria</taxon>
        <taxon>Bacillati</taxon>
        <taxon>Actinomycetota</taxon>
        <taxon>Actinomycetes</taxon>
        <taxon>Kitasatosporales</taxon>
        <taxon>Streptomycetaceae</taxon>
        <taxon>Streptomyces</taxon>
    </lineage>
</organism>
<feature type="transmembrane region" description="Helical" evidence="7">
    <location>
        <begin position="331"/>
        <end position="358"/>
    </location>
</feature>
<evidence type="ECO:0000313" key="9">
    <source>
        <dbReference type="Proteomes" id="UP000422572"/>
    </source>
</evidence>
<dbReference type="InterPro" id="IPR050833">
    <property type="entry name" value="Poly_Biosynth_Transport"/>
</dbReference>